<feature type="compositionally biased region" description="Basic and acidic residues" evidence="1">
    <location>
        <begin position="68"/>
        <end position="83"/>
    </location>
</feature>
<gene>
    <name evidence="2" type="primary">jg6369</name>
    <name evidence="2" type="ORF">PAEG_LOCUS16727</name>
</gene>
<name>A0A8S4RUP6_9NEOP</name>
<reference evidence="2" key="1">
    <citation type="submission" date="2022-03" db="EMBL/GenBank/DDBJ databases">
        <authorList>
            <person name="Lindestad O."/>
        </authorList>
    </citation>
    <scope>NUCLEOTIDE SEQUENCE</scope>
</reference>
<dbReference type="AlphaFoldDB" id="A0A8S4RUP6"/>
<comment type="caution">
    <text evidence="2">The sequence shown here is derived from an EMBL/GenBank/DDBJ whole genome shotgun (WGS) entry which is preliminary data.</text>
</comment>
<protein>
    <submittedName>
        <fullName evidence="2">Jg6369 protein</fullName>
    </submittedName>
</protein>
<organism evidence="2 3">
    <name type="scientific">Pararge aegeria aegeria</name>
    <dbReference type="NCBI Taxonomy" id="348720"/>
    <lineage>
        <taxon>Eukaryota</taxon>
        <taxon>Metazoa</taxon>
        <taxon>Ecdysozoa</taxon>
        <taxon>Arthropoda</taxon>
        <taxon>Hexapoda</taxon>
        <taxon>Insecta</taxon>
        <taxon>Pterygota</taxon>
        <taxon>Neoptera</taxon>
        <taxon>Endopterygota</taxon>
        <taxon>Lepidoptera</taxon>
        <taxon>Glossata</taxon>
        <taxon>Ditrysia</taxon>
        <taxon>Papilionoidea</taxon>
        <taxon>Nymphalidae</taxon>
        <taxon>Satyrinae</taxon>
        <taxon>Satyrini</taxon>
        <taxon>Parargina</taxon>
        <taxon>Pararge</taxon>
    </lineage>
</organism>
<proteinExistence type="predicted"/>
<keyword evidence="3" id="KW-1185">Reference proteome</keyword>
<sequence>MSVSVSDRCRYGYGHVGIGSVMRKRASVGTRVGGGRMRGGAARAPHRLSGPTPPANRSRRTRASVRYAEQRRPLAARSPERRFHTPGHPSRYNSASAGVRTQGSAD</sequence>
<accession>A0A8S4RUP6</accession>
<evidence type="ECO:0000256" key="1">
    <source>
        <dbReference type="SAM" id="MobiDB-lite"/>
    </source>
</evidence>
<dbReference type="Proteomes" id="UP000838756">
    <property type="component" value="Unassembled WGS sequence"/>
</dbReference>
<feature type="region of interest" description="Disordered" evidence="1">
    <location>
        <begin position="26"/>
        <end position="106"/>
    </location>
</feature>
<evidence type="ECO:0000313" key="3">
    <source>
        <dbReference type="Proteomes" id="UP000838756"/>
    </source>
</evidence>
<dbReference type="EMBL" id="CAKXAJ010025470">
    <property type="protein sequence ID" value="CAH2240115.1"/>
    <property type="molecule type" value="Genomic_DNA"/>
</dbReference>
<evidence type="ECO:0000313" key="2">
    <source>
        <dbReference type="EMBL" id="CAH2240115.1"/>
    </source>
</evidence>
<feature type="compositionally biased region" description="Polar residues" evidence="1">
    <location>
        <begin position="91"/>
        <end position="106"/>
    </location>
</feature>